<accession>A0A7L5DSY7</accession>
<dbReference type="Proteomes" id="UP000501128">
    <property type="component" value="Plasmid unnamed1"/>
</dbReference>
<sequence>MALIESDAAILNAAQRYIALQQKTPALLDLAEDRQLSGKPGTVYLKKLGHKPLTAKDFENVVIAHGSTDDKQIIQNFVKAQIDLRERLGDTRSIGLVLEQAEMTRDLFYYRVKHPEKWKAEEMIKVIEVLDRLRV</sequence>
<keyword evidence="2" id="KW-1185">Reference proteome</keyword>
<dbReference type="EMBL" id="CP051678">
    <property type="protein sequence ID" value="QJD81546.1"/>
    <property type="molecule type" value="Genomic_DNA"/>
</dbReference>
<dbReference type="AlphaFoldDB" id="A0A7L5DSY7"/>
<geneLocation type="plasmid" evidence="1 2">
    <name>unnamed1</name>
</geneLocation>
<reference evidence="1 2" key="1">
    <citation type="submission" date="2020-04" db="EMBL/GenBank/DDBJ databases">
        <title>Genome sequencing of novel species.</title>
        <authorList>
            <person name="Heo J."/>
            <person name="Kim S.-J."/>
            <person name="Kim J.-S."/>
            <person name="Hong S.-B."/>
            <person name="Kwon S.-W."/>
        </authorList>
    </citation>
    <scope>NUCLEOTIDE SEQUENCE [LARGE SCALE GENOMIC DNA]</scope>
    <source>
        <strain evidence="1 2">CJU-R4</strain>
        <plasmid evidence="1 2">unnamed1</plasmid>
    </source>
</reference>
<evidence type="ECO:0000313" key="1">
    <source>
        <dbReference type="EMBL" id="QJD81546.1"/>
    </source>
</evidence>
<keyword evidence="1" id="KW-0614">Plasmid</keyword>
<name>A0A7L5DSY7_9BACT</name>
<organism evidence="1 2">
    <name type="scientific">Spirosoma rhododendri</name>
    <dbReference type="NCBI Taxonomy" id="2728024"/>
    <lineage>
        <taxon>Bacteria</taxon>
        <taxon>Pseudomonadati</taxon>
        <taxon>Bacteroidota</taxon>
        <taxon>Cytophagia</taxon>
        <taxon>Cytophagales</taxon>
        <taxon>Cytophagaceae</taxon>
        <taxon>Spirosoma</taxon>
    </lineage>
</organism>
<dbReference type="KEGG" id="srho:HH216_24555"/>
<proteinExistence type="predicted"/>
<gene>
    <name evidence="1" type="ORF">HH216_24555</name>
</gene>
<protein>
    <submittedName>
        <fullName evidence="1">Uncharacterized protein</fullName>
    </submittedName>
</protein>
<dbReference type="RefSeq" id="WP_169553564.1">
    <property type="nucleotide sequence ID" value="NZ_CP051678.1"/>
</dbReference>
<evidence type="ECO:0000313" key="2">
    <source>
        <dbReference type="Proteomes" id="UP000501128"/>
    </source>
</evidence>